<accession>A0A2M6YQT0</accession>
<dbReference type="InterPro" id="IPR009057">
    <property type="entry name" value="Homeodomain-like_sf"/>
</dbReference>
<protein>
    <submittedName>
        <fullName evidence="1">Uncharacterized protein</fullName>
    </submittedName>
</protein>
<dbReference type="EMBL" id="PEWZ01000123">
    <property type="protein sequence ID" value="PIU34056.1"/>
    <property type="molecule type" value="Genomic_DNA"/>
</dbReference>
<evidence type="ECO:0000313" key="2">
    <source>
        <dbReference type="Proteomes" id="UP000229502"/>
    </source>
</evidence>
<comment type="caution">
    <text evidence="1">The sequence shown here is derived from an EMBL/GenBank/DDBJ whole genome shotgun (WGS) entry which is preliminary data.</text>
</comment>
<dbReference type="SUPFAM" id="SSF46689">
    <property type="entry name" value="Homeodomain-like"/>
    <property type="match status" value="1"/>
</dbReference>
<evidence type="ECO:0000313" key="1">
    <source>
        <dbReference type="EMBL" id="PIU34056.1"/>
    </source>
</evidence>
<gene>
    <name evidence="1" type="ORF">COT03_02575</name>
</gene>
<organism evidence="1 2">
    <name type="scientific">Candidatus Shapirobacteria bacterium CG07_land_8_20_14_0_80_39_18</name>
    <dbReference type="NCBI Taxonomy" id="1974882"/>
    <lineage>
        <taxon>Bacteria</taxon>
        <taxon>Candidatus Shapironibacteriota</taxon>
    </lineage>
</organism>
<dbReference type="Proteomes" id="UP000229502">
    <property type="component" value="Unassembled WGS sequence"/>
</dbReference>
<name>A0A2M6YQT0_9BACT</name>
<sequence>MKKWNEEIKERARLLRQKGLSITKISLSIGVPRSSLHQWVSDLKRSKQITDKERLDNLRRIRPLATLALKQERQNRMARIKAEAIQEIDSYDLSDKNLLSAVLSAIYWAEGSKTRGSMQFANTDPKLALLYITLLRKNYKIDERRIRIRLHLHHYHNIEECKIFWSSLLKVPLSQFGKIYIKERSKTKKFRENFVGICFVVYNDENLRNTILEKAFALEKRITEMCL</sequence>
<proteinExistence type="predicted"/>
<dbReference type="AlphaFoldDB" id="A0A2M6YQT0"/>
<reference evidence="2" key="1">
    <citation type="submission" date="2017-09" db="EMBL/GenBank/DDBJ databases">
        <title>Depth-based differentiation of microbial function through sediment-hosted aquifers and enrichment of novel symbionts in the deep terrestrial subsurface.</title>
        <authorList>
            <person name="Probst A.J."/>
            <person name="Ladd B."/>
            <person name="Jarett J.K."/>
            <person name="Geller-Mcgrath D.E."/>
            <person name="Sieber C.M.K."/>
            <person name="Emerson J.B."/>
            <person name="Anantharaman K."/>
            <person name="Thomas B.C."/>
            <person name="Malmstrom R."/>
            <person name="Stieglmeier M."/>
            <person name="Klingl A."/>
            <person name="Woyke T."/>
            <person name="Ryan C.M."/>
            <person name="Banfield J.F."/>
        </authorList>
    </citation>
    <scope>NUCLEOTIDE SEQUENCE [LARGE SCALE GENOMIC DNA]</scope>
</reference>